<dbReference type="EMBL" id="JARFVA010000005">
    <property type="protein sequence ID" value="MDF0708380.1"/>
    <property type="molecule type" value="Genomic_DNA"/>
</dbReference>
<keyword evidence="1" id="KW-0732">Signal</keyword>
<protein>
    <submittedName>
        <fullName evidence="2">Uncharacterized protein</fullName>
    </submittedName>
</protein>
<comment type="caution">
    <text evidence="2">The sequence shown here is derived from an EMBL/GenBank/DDBJ whole genome shotgun (WGS) entry which is preliminary data.</text>
</comment>
<name>A0ABT5XRE7_9FLAO</name>
<evidence type="ECO:0000256" key="1">
    <source>
        <dbReference type="SAM" id="SignalP"/>
    </source>
</evidence>
<dbReference type="RefSeq" id="WP_275650324.1">
    <property type="nucleotide sequence ID" value="NZ_JARFVA010000005.1"/>
</dbReference>
<proteinExistence type="predicted"/>
<reference evidence="2 3" key="1">
    <citation type="submission" date="2023-03" db="EMBL/GenBank/DDBJ databases">
        <title>Muricauda XX sp. nov. and Muricauda XXX sp. nov., two novel species isolated from Okinawa Trough.</title>
        <authorList>
            <person name="Cao W."/>
            <person name="Deng X."/>
        </authorList>
    </citation>
    <scope>NUCLEOTIDE SEQUENCE [LARGE SCALE GENOMIC DNA]</scope>
    <source>
        <strain evidence="2 3">81s02</strain>
    </source>
</reference>
<feature type="chain" id="PRO_5045643672" evidence="1">
    <location>
        <begin position="20"/>
        <end position="133"/>
    </location>
</feature>
<accession>A0ABT5XRE7</accession>
<organism evidence="2 3">
    <name type="scientific">Flagellimonas okinawensis</name>
    <dbReference type="NCBI Taxonomy" id="3031324"/>
    <lineage>
        <taxon>Bacteria</taxon>
        <taxon>Pseudomonadati</taxon>
        <taxon>Bacteroidota</taxon>
        <taxon>Flavobacteriia</taxon>
        <taxon>Flavobacteriales</taxon>
        <taxon>Flavobacteriaceae</taxon>
        <taxon>Flagellimonas</taxon>
    </lineage>
</organism>
<keyword evidence="3" id="KW-1185">Reference proteome</keyword>
<evidence type="ECO:0000313" key="3">
    <source>
        <dbReference type="Proteomes" id="UP001217083"/>
    </source>
</evidence>
<sequence>MKIARVLHLILLVSYLGFAQNTEERDYYDVPFLLFKTDLDTVSYEQLDSVDFKSKRYFTKTSPTDVYWAKLDYSKYNSLISANKWALQIGCLNKAEIYFQGPNGVDSKTMGSFELNKVFTGEFYFNKDQLIDG</sequence>
<gene>
    <name evidence="2" type="ORF">PY091_14230</name>
</gene>
<evidence type="ECO:0000313" key="2">
    <source>
        <dbReference type="EMBL" id="MDF0708380.1"/>
    </source>
</evidence>
<feature type="signal peptide" evidence="1">
    <location>
        <begin position="1"/>
        <end position="19"/>
    </location>
</feature>
<dbReference type="Proteomes" id="UP001217083">
    <property type="component" value="Unassembled WGS sequence"/>
</dbReference>